<keyword evidence="26" id="KW-1185">Reference proteome</keyword>
<dbReference type="Gene3D" id="3.80.20.20">
    <property type="entry name" value="Receptor L-domain"/>
    <property type="match status" value="2"/>
</dbReference>
<feature type="compositionally biased region" description="Low complexity" evidence="23">
    <location>
        <begin position="1923"/>
        <end position="1942"/>
    </location>
</feature>
<dbReference type="Gene3D" id="3.30.200.20">
    <property type="entry name" value="Phosphorylase Kinase, domain 1"/>
    <property type="match status" value="1"/>
</dbReference>
<keyword evidence="7" id="KW-0812">Transmembrane</keyword>
<evidence type="ECO:0000256" key="7">
    <source>
        <dbReference type="ARBA" id="ARBA00022692"/>
    </source>
</evidence>
<dbReference type="GeneID" id="117576747"/>
<dbReference type="Pfam" id="PF01030">
    <property type="entry name" value="Recep_L_domain"/>
    <property type="match status" value="2"/>
</dbReference>
<evidence type="ECO:0000256" key="21">
    <source>
        <dbReference type="ARBA" id="ARBA00051243"/>
    </source>
</evidence>
<feature type="region of interest" description="Disordered" evidence="23">
    <location>
        <begin position="1863"/>
        <end position="1890"/>
    </location>
</feature>
<dbReference type="GO" id="GO:0046872">
    <property type="term" value="F:metal ion binding"/>
    <property type="evidence" value="ECO:0007669"/>
    <property type="project" value="UniProtKB-KW"/>
</dbReference>
<evidence type="ECO:0000259" key="25">
    <source>
        <dbReference type="PROSITE" id="PS50853"/>
    </source>
</evidence>
<dbReference type="InterPro" id="IPR009030">
    <property type="entry name" value="Growth_fac_rcpt_cys_sf"/>
</dbReference>
<feature type="region of interest" description="Disordered" evidence="23">
    <location>
        <begin position="154"/>
        <end position="173"/>
    </location>
</feature>
<dbReference type="FunFam" id="3.30.200.20:FF:000026">
    <property type="entry name" value="Tyrosine-protein kinase receptor"/>
    <property type="match status" value="1"/>
</dbReference>
<evidence type="ECO:0000256" key="5">
    <source>
        <dbReference type="ARBA" id="ARBA00022679"/>
    </source>
</evidence>
<evidence type="ECO:0000256" key="14">
    <source>
        <dbReference type="ARBA" id="ARBA00022989"/>
    </source>
</evidence>
<dbReference type="InterPro" id="IPR000494">
    <property type="entry name" value="Rcpt_L-dom"/>
</dbReference>
<dbReference type="SUPFAM" id="SSF49265">
    <property type="entry name" value="Fibronectin type III"/>
    <property type="match status" value="2"/>
</dbReference>
<dbReference type="Proteomes" id="UP000515160">
    <property type="component" value="Chromosome 2R"/>
</dbReference>
<keyword evidence="12" id="KW-0418">Kinase</keyword>
<comment type="catalytic activity">
    <reaction evidence="21">
        <text>L-tyrosyl-[protein] + ATP = O-phospho-L-tyrosyl-[protein] + ADP + H(+)</text>
        <dbReference type="Rhea" id="RHEA:10596"/>
        <dbReference type="Rhea" id="RHEA-COMP:10136"/>
        <dbReference type="Rhea" id="RHEA-COMP:20101"/>
        <dbReference type="ChEBI" id="CHEBI:15378"/>
        <dbReference type="ChEBI" id="CHEBI:30616"/>
        <dbReference type="ChEBI" id="CHEBI:46858"/>
        <dbReference type="ChEBI" id="CHEBI:61978"/>
        <dbReference type="ChEBI" id="CHEBI:456216"/>
        <dbReference type="EC" id="2.7.10.1"/>
    </reaction>
</comment>
<evidence type="ECO:0000256" key="23">
    <source>
        <dbReference type="SAM" id="MobiDB-lite"/>
    </source>
</evidence>
<feature type="compositionally biased region" description="Acidic residues" evidence="23">
    <location>
        <begin position="2077"/>
        <end position="2096"/>
    </location>
</feature>
<dbReference type="InterPro" id="IPR002011">
    <property type="entry name" value="Tyr_kinase_rcpt_2_CS"/>
</dbReference>
<feature type="compositionally biased region" description="Polar residues" evidence="23">
    <location>
        <begin position="1100"/>
        <end position="1114"/>
    </location>
</feature>
<gene>
    <name evidence="27" type="primary">LOC117576747</name>
</gene>
<dbReference type="PRINTS" id="PR00109">
    <property type="entry name" value="TYRKINASE"/>
</dbReference>
<dbReference type="InterPro" id="IPR013783">
    <property type="entry name" value="Ig-like_fold"/>
</dbReference>
<dbReference type="Gene3D" id="2.10.220.10">
    <property type="entry name" value="Hormone Receptor, Insulin-like Growth Factor Receptor 1, Chain A, domain 2"/>
    <property type="match status" value="1"/>
</dbReference>
<keyword evidence="9" id="KW-0732">Signal</keyword>
<keyword evidence="10" id="KW-0677">Repeat</keyword>
<dbReference type="SMART" id="SM00219">
    <property type="entry name" value="TyrKc"/>
    <property type="match status" value="1"/>
</dbReference>
<evidence type="ECO:0000256" key="17">
    <source>
        <dbReference type="ARBA" id="ARBA00023157"/>
    </source>
</evidence>
<dbReference type="InterPro" id="IPR050122">
    <property type="entry name" value="RTK"/>
</dbReference>
<reference evidence="27" key="1">
    <citation type="submission" date="2025-08" db="UniProtKB">
        <authorList>
            <consortium name="RefSeq"/>
        </authorList>
    </citation>
    <scope>IDENTIFICATION</scope>
    <source>
        <strain evidence="27">15112-1751.03</strain>
        <tissue evidence="27">Whole Adult</tissue>
    </source>
</reference>
<evidence type="ECO:0000256" key="3">
    <source>
        <dbReference type="ARBA" id="ARBA00011902"/>
    </source>
</evidence>
<dbReference type="PANTHER" id="PTHR24416">
    <property type="entry name" value="TYROSINE-PROTEIN KINASE RECEPTOR"/>
    <property type="match status" value="1"/>
</dbReference>
<dbReference type="PROSITE" id="PS00109">
    <property type="entry name" value="PROTEIN_KINASE_TYR"/>
    <property type="match status" value="1"/>
</dbReference>
<proteinExistence type="predicted"/>
<dbReference type="InterPro" id="IPR006212">
    <property type="entry name" value="Furin_repeat"/>
</dbReference>
<dbReference type="GO" id="GO:0030154">
    <property type="term" value="P:cell differentiation"/>
    <property type="evidence" value="ECO:0007669"/>
    <property type="project" value="UniProtKB-ARBA"/>
</dbReference>
<dbReference type="GO" id="GO:0043560">
    <property type="term" value="F:insulin receptor substrate binding"/>
    <property type="evidence" value="ECO:0007669"/>
    <property type="project" value="TreeGrafter"/>
</dbReference>
<feature type="compositionally biased region" description="Low complexity" evidence="23">
    <location>
        <begin position="159"/>
        <end position="172"/>
    </location>
</feature>
<dbReference type="FunFam" id="1.10.510.10:FF:000528">
    <property type="entry name" value="Tyrosine-protein kinase receptor"/>
    <property type="match status" value="1"/>
</dbReference>
<keyword evidence="11 22" id="KW-0547">Nucleotide-binding</keyword>
<evidence type="ECO:0000256" key="19">
    <source>
        <dbReference type="ARBA" id="ARBA00023180"/>
    </source>
</evidence>
<feature type="compositionally biased region" description="Low complexity" evidence="23">
    <location>
        <begin position="2119"/>
        <end position="2166"/>
    </location>
</feature>
<dbReference type="InterPro" id="IPR020635">
    <property type="entry name" value="Tyr_kinase_cat_dom"/>
</dbReference>
<dbReference type="InterPro" id="IPR036116">
    <property type="entry name" value="FN3_sf"/>
</dbReference>
<dbReference type="InterPro" id="IPR003961">
    <property type="entry name" value="FN3_dom"/>
</dbReference>
<evidence type="ECO:0000256" key="18">
    <source>
        <dbReference type="ARBA" id="ARBA00023170"/>
    </source>
</evidence>
<sequence length="2197" mass="245547">MPYFLYDVGDEDAMMVTSATTTTTTKMLTSLSESATSTTAKQAGSASASHDNICVLCRRVFPATCCSSQRATCSNNSNSSSSYADINCSLCRSRDDATFPNKLASAQHCGCQHQQQQRWQQHRHKCQPLVANDTQHAPYSYRAAALLTAATQDERNFGNSSSSSSSNSTNDNNQKETANCHCNCNCNSYRNNPRQNINTNNSNKWIINIFLLTEQLQKWLLYCGQLLARHRRHQTGCHQRPTGRLQKQQHYNVASQRWRQQSIALTLITLLTLQTATTMAQQEQPQQQQQYSRSSFAHRLERHSRSPNTIDDNINRSSRDNSIANSNSNSTLIDKYRNNMRLARPETYCKSMDLRNTPALLNSLENCTIVEGFLLITLMDIANYTTSFPLLTEITGYLVFYRMSHLYSLSQLFPNLSVIRGNVRFESYALVVYSNPDLEDLSLTNLRAITNGGVRIEKNPKLCFVTTVNWDKILSLNATKDAVVLKNNNNELECLRCPGENSIIAQSDAPECRYGSDNKSYCWNSHACQIICPPECPHNCMDRNTCCNENCIGSCTAPGVTGACTACRHVSIHNEICSDKCEEGTYVYEQRCITAEMCDKIGKKYVDNKELDVIRDKGRCTTICDADSYPDPKTHSCVKCNGPCEKRCDGIMIDSALRAKELQGCTIIDKHGLVITIKRGGPHILEELEAGLGRIHTINTYLKIHLTYELPSLSFFKNLREIKGQKTIDDRYALYVLENRDLEGIWAENQNVSINGSIFFHFNPKLCLDKIDALKPFLPGKPETFNKNEVAEDSNGDKGICNTLSFNVSLAMLSSTYIRFEMNSSDVKYDDDRSFIGYQFYHTIDPYGNETIDSYVPCSNKWIVSEPTRETLIQINGLKPFTNYAFYVRTKTISSEKRNYQSEIIRYKTSPSQPSKVSELSAISLNASQILVKWKPPLLPNGKLNRYIVSVRHTRVEGLIEHLRNYCKEPVPNAVTNDTYESAKIEIKMNVNEKNCTCDKSQIPEYNVENEEKKVRDSIAFENSVQNFVYVRKKSNPAPTTNATRRRRYIEIDDMDDIEIEEMDDNDFDVDERQMESVMSRHVRSINLQQQQQQLKKNGIPNQNGNNTSNSSITDAKTWDPFRTYITSHWTQVGANTTEFLFNDLQHFSYYIVSVMACREPDHDNPIIDSLNDPCSEEVTLDKRVLKLDNVDKAYNLTGELVGTNVNTTRGSVKLSWKPPERPNGAIVSYTIFYERQEQNAVEEKRCISGREYVNQSGYVVNNLSEGKYGFQIRANSLAGEGIRTETFYVVVPPPGISVLSLVLYCVGATLMLVLLSASIYMYYIYSRRKLPQDLYINTEVNPFYASLQYVPDDWEVPRERVLQLGSLGQGSFGMVYEGILKGQNLGDPDTPCAIKTVNENATDRERTNFLSEASVMKEFDTYHVVHLLGVCSRGQPALVVMELMKKGDLKSYLRLHRPDEREDVRAAYQQRIGLTNSSGATLSVEPPPPYSRIYQMAIEIADGMAYLAAKKFVHRDLAARNCMVANDLTVKIGDFGMTRDIYETDYYRKGTKGLLPVRWMPPESLRDGVYASSSDVFSYGVVLWEMATLASQPYQGLSNEQVLRFVIDGGIMERPDNCPEVLHRLMHKCWRHRPTARPSFLDIIAYLEDLSEPRFKDVAFYYSESGVQYREKERKERSTQLDVFADADAQLDAIHVDGDEGPTPMRAGDYPGYKTNRGEHNTSLDQPAESPIAMVDDQATTHSPFSMHSAFIVSSTPDALSTMPTAGGSHMEDAAYVQADVDPDAEANVALTADAERGYELYDPSPNFVELPHSGSGRLSGEQHLLPKAKRGGGVGSIVPNMSSSMPDEMIGNVGNAAGPGGGIISTSLQPSTASAASSNASSSRNPSLKRAAADMFRNRVGYGILSRFNHKRSGSNVSHKSNISNAPSNSSNTNLTSHPSGMAMVSMGPNLGTIESGGSGSAGSYTGTPRFYTPTATTPSGGGGGNGSTTIISDNPNYKLLDESLNSGMVDNAHAWPPQLTTSSLNPNYESTTAAMISDNPSYVMMNEPQAAIYTSDNPNYAPLLANRQVQPSSSDDDEHDDDDEDDDDEEEDEHTEHIKMERMPLSRPKQQRARFIKQQQQQQPRSRSVSQTRRGETQSLTPTLTPTQTSLTTPTARASAATTGNSSNILKENWLRQTPTPRPPPPNGFIGREA</sequence>
<dbReference type="SUPFAM" id="SSF57184">
    <property type="entry name" value="Growth factor receptor domain"/>
    <property type="match status" value="1"/>
</dbReference>
<keyword evidence="17" id="KW-1015">Disulfide bond</keyword>
<dbReference type="GO" id="GO:0005899">
    <property type="term" value="C:insulin receptor complex"/>
    <property type="evidence" value="ECO:0007669"/>
    <property type="project" value="TreeGrafter"/>
</dbReference>
<dbReference type="InterPro" id="IPR006211">
    <property type="entry name" value="Furin-like_Cys-rich_dom"/>
</dbReference>
<feature type="compositionally biased region" description="Low complexity" evidence="23">
    <location>
        <begin position="281"/>
        <end position="290"/>
    </location>
</feature>
<comment type="cofactor">
    <cofactor evidence="1">
        <name>Mn(2+)</name>
        <dbReference type="ChEBI" id="CHEBI:29035"/>
    </cofactor>
</comment>
<dbReference type="GO" id="GO:0043410">
    <property type="term" value="P:positive regulation of MAPK cascade"/>
    <property type="evidence" value="ECO:0007669"/>
    <property type="project" value="TreeGrafter"/>
</dbReference>
<keyword evidence="14" id="KW-1133">Transmembrane helix</keyword>
<dbReference type="OrthoDB" id="5809444at2759"/>
<dbReference type="SMART" id="SM00060">
    <property type="entry name" value="FN3"/>
    <property type="match status" value="3"/>
</dbReference>
<dbReference type="PROSITE" id="PS00239">
    <property type="entry name" value="RECEPTOR_TYR_KIN_II"/>
    <property type="match status" value="1"/>
</dbReference>
<dbReference type="CDD" id="cd05032">
    <property type="entry name" value="PTKc_InsR_like"/>
    <property type="match status" value="1"/>
</dbReference>
<keyword evidence="4" id="KW-0597">Phosphoprotein</keyword>
<dbReference type="GO" id="GO:0007399">
    <property type="term" value="P:nervous system development"/>
    <property type="evidence" value="ECO:0007669"/>
    <property type="project" value="UniProtKB-ARBA"/>
</dbReference>
<dbReference type="SUPFAM" id="SSF56112">
    <property type="entry name" value="Protein kinase-like (PK-like)"/>
    <property type="match status" value="1"/>
</dbReference>
<organism evidence="26 27">
    <name type="scientific">Drosophila albomicans</name>
    <name type="common">Fruit fly</name>
    <dbReference type="NCBI Taxonomy" id="7291"/>
    <lineage>
        <taxon>Eukaryota</taxon>
        <taxon>Metazoa</taxon>
        <taxon>Ecdysozoa</taxon>
        <taxon>Arthropoda</taxon>
        <taxon>Hexapoda</taxon>
        <taxon>Insecta</taxon>
        <taxon>Pterygota</taxon>
        <taxon>Neoptera</taxon>
        <taxon>Endopterygota</taxon>
        <taxon>Diptera</taxon>
        <taxon>Brachycera</taxon>
        <taxon>Muscomorpha</taxon>
        <taxon>Ephydroidea</taxon>
        <taxon>Drosophilidae</taxon>
        <taxon>Drosophila</taxon>
    </lineage>
</organism>
<keyword evidence="16" id="KW-0829">Tyrosine-protein kinase</keyword>
<keyword evidence="19" id="KW-0325">Glycoprotein</keyword>
<feature type="compositionally biased region" description="Low complexity" evidence="23">
    <location>
        <begin position="1873"/>
        <end position="1885"/>
    </location>
</feature>
<dbReference type="Pfam" id="PF00041">
    <property type="entry name" value="fn3"/>
    <property type="match status" value="1"/>
</dbReference>
<feature type="compositionally biased region" description="Polar residues" evidence="23">
    <location>
        <begin position="320"/>
        <end position="330"/>
    </location>
</feature>
<dbReference type="InterPro" id="IPR008266">
    <property type="entry name" value="Tyr_kinase_AS"/>
</dbReference>
<feature type="domain" description="Protein kinase" evidence="24">
    <location>
        <begin position="1362"/>
        <end position="1656"/>
    </location>
</feature>
<evidence type="ECO:0000256" key="6">
    <source>
        <dbReference type="ARBA" id="ARBA00022685"/>
    </source>
</evidence>
<feature type="region of interest" description="Disordered" evidence="23">
    <location>
        <begin position="1091"/>
        <end position="1114"/>
    </location>
</feature>
<dbReference type="Gene3D" id="1.10.510.10">
    <property type="entry name" value="Transferase(Phosphotransferase) domain 1"/>
    <property type="match status" value="1"/>
</dbReference>
<dbReference type="SUPFAM" id="SSF52058">
    <property type="entry name" value="L domain-like"/>
    <property type="match status" value="2"/>
</dbReference>
<keyword evidence="20" id="KW-0464">Manganese</keyword>
<keyword evidence="8" id="KW-0479">Metal-binding</keyword>
<keyword evidence="6" id="KW-0165">Cleavage on pair of basic residues</keyword>
<evidence type="ECO:0000256" key="9">
    <source>
        <dbReference type="ARBA" id="ARBA00022729"/>
    </source>
</evidence>
<keyword evidence="13 22" id="KW-0067">ATP-binding</keyword>
<evidence type="ECO:0000259" key="24">
    <source>
        <dbReference type="PROSITE" id="PS50011"/>
    </source>
</evidence>
<feature type="compositionally biased region" description="Basic and acidic residues" evidence="23">
    <location>
        <begin position="2097"/>
        <end position="2107"/>
    </location>
</feature>
<evidence type="ECO:0000313" key="26">
    <source>
        <dbReference type="Proteomes" id="UP000515160"/>
    </source>
</evidence>
<keyword evidence="15" id="KW-0472">Membrane</keyword>
<dbReference type="InterPro" id="IPR001245">
    <property type="entry name" value="Ser-Thr/Tyr_kinase_cat_dom"/>
</dbReference>
<evidence type="ECO:0000256" key="16">
    <source>
        <dbReference type="ARBA" id="ARBA00023137"/>
    </source>
</evidence>
<comment type="subcellular location">
    <subcellularLocation>
        <location evidence="2">Membrane</location>
        <topology evidence="2">Single-pass type I membrane protein</topology>
    </subcellularLocation>
</comment>
<dbReference type="RefSeq" id="XP_034117671.2">
    <property type="nucleotide sequence ID" value="XM_034261780.2"/>
</dbReference>
<evidence type="ECO:0000256" key="12">
    <source>
        <dbReference type="ARBA" id="ARBA00022777"/>
    </source>
</evidence>
<dbReference type="InterPro" id="IPR017441">
    <property type="entry name" value="Protein_kinase_ATP_BS"/>
</dbReference>
<feature type="domain" description="Fibronectin type-III" evidence="25">
    <location>
        <begin position="913"/>
        <end position="1011"/>
    </location>
</feature>
<evidence type="ECO:0000256" key="8">
    <source>
        <dbReference type="ARBA" id="ARBA00022723"/>
    </source>
</evidence>
<dbReference type="GO" id="GO:0009653">
    <property type="term" value="P:anatomical structure morphogenesis"/>
    <property type="evidence" value="ECO:0007669"/>
    <property type="project" value="UniProtKB-ARBA"/>
</dbReference>
<evidence type="ECO:0000256" key="1">
    <source>
        <dbReference type="ARBA" id="ARBA00001936"/>
    </source>
</evidence>
<dbReference type="GO" id="GO:0051897">
    <property type="term" value="P:positive regulation of phosphatidylinositol 3-kinase/protein kinase B signal transduction"/>
    <property type="evidence" value="ECO:0007669"/>
    <property type="project" value="TreeGrafter"/>
</dbReference>
<dbReference type="PROSITE" id="PS00107">
    <property type="entry name" value="PROTEIN_KINASE_ATP"/>
    <property type="match status" value="1"/>
</dbReference>
<evidence type="ECO:0000256" key="22">
    <source>
        <dbReference type="PROSITE-ProRule" id="PRU10141"/>
    </source>
</evidence>
<accession>A0A6P8XMC8</accession>
<dbReference type="Gene3D" id="2.60.40.10">
    <property type="entry name" value="Immunoglobulins"/>
    <property type="match status" value="4"/>
</dbReference>
<feature type="region of interest" description="Disordered" evidence="23">
    <location>
        <begin position="1912"/>
        <end position="1993"/>
    </location>
</feature>
<dbReference type="GO" id="GO:0005009">
    <property type="term" value="F:insulin receptor activity"/>
    <property type="evidence" value="ECO:0007669"/>
    <property type="project" value="TreeGrafter"/>
</dbReference>
<dbReference type="PROSITE" id="PS50011">
    <property type="entry name" value="PROTEIN_KINASE_DOM"/>
    <property type="match status" value="1"/>
</dbReference>
<keyword evidence="18" id="KW-0675">Receptor</keyword>
<dbReference type="PANTHER" id="PTHR24416:SF525">
    <property type="entry name" value="INSULIN-LIKE RECEPTOR"/>
    <property type="match status" value="1"/>
</dbReference>
<feature type="binding site" evidence="22">
    <location>
        <position position="1396"/>
    </location>
    <ligand>
        <name>ATP</name>
        <dbReference type="ChEBI" id="CHEBI:30616"/>
    </ligand>
</feature>
<evidence type="ECO:0000256" key="20">
    <source>
        <dbReference type="ARBA" id="ARBA00023211"/>
    </source>
</evidence>
<keyword evidence="5" id="KW-0808">Transferase</keyword>
<dbReference type="PROSITE" id="PS50853">
    <property type="entry name" value="FN3"/>
    <property type="match status" value="2"/>
</dbReference>
<evidence type="ECO:0000256" key="13">
    <source>
        <dbReference type="ARBA" id="ARBA00022840"/>
    </source>
</evidence>
<feature type="region of interest" description="Disordered" evidence="23">
    <location>
        <begin position="2071"/>
        <end position="2197"/>
    </location>
</feature>
<dbReference type="SMART" id="SM00261">
    <property type="entry name" value="FU"/>
    <property type="match status" value="1"/>
</dbReference>
<dbReference type="GO" id="GO:0042593">
    <property type="term" value="P:glucose homeostasis"/>
    <property type="evidence" value="ECO:0007669"/>
    <property type="project" value="TreeGrafter"/>
</dbReference>
<evidence type="ECO:0000256" key="2">
    <source>
        <dbReference type="ARBA" id="ARBA00004479"/>
    </source>
</evidence>
<dbReference type="EC" id="2.7.10.1" evidence="3"/>
<dbReference type="InterPro" id="IPR036941">
    <property type="entry name" value="Rcpt_L-dom_sf"/>
</dbReference>
<dbReference type="GO" id="GO:0030424">
    <property type="term" value="C:axon"/>
    <property type="evidence" value="ECO:0007669"/>
    <property type="project" value="TreeGrafter"/>
</dbReference>
<name>A0A6P8XMC8_DROAB</name>
<evidence type="ECO:0000313" key="27">
    <source>
        <dbReference type="RefSeq" id="XP_034117671.2"/>
    </source>
</evidence>
<feature type="domain" description="Fibronectin type-III" evidence="25">
    <location>
        <begin position="1197"/>
        <end position="1295"/>
    </location>
</feature>
<feature type="region of interest" description="Disordered" evidence="23">
    <location>
        <begin position="281"/>
        <end position="330"/>
    </location>
</feature>
<dbReference type="GO" id="GO:0005524">
    <property type="term" value="F:ATP binding"/>
    <property type="evidence" value="ECO:0007669"/>
    <property type="project" value="UniProtKB-UniRule"/>
</dbReference>
<evidence type="ECO:0000256" key="15">
    <source>
        <dbReference type="ARBA" id="ARBA00023136"/>
    </source>
</evidence>
<evidence type="ECO:0000256" key="11">
    <source>
        <dbReference type="ARBA" id="ARBA00022741"/>
    </source>
</evidence>
<protein>
    <recommendedName>
        <fullName evidence="3">receptor protein-tyrosine kinase</fullName>
        <ecNumber evidence="3">2.7.10.1</ecNumber>
    </recommendedName>
</protein>
<dbReference type="InterPro" id="IPR000719">
    <property type="entry name" value="Prot_kinase_dom"/>
</dbReference>
<evidence type="ECO:0000256" key="10">
    <source>
        <dbReference type="ARBA" id="ARBA00022737"/>
    </source>
</evidence>
<dbReference type="InterPro" id="IPR011009">
    <property type="entry name" value="Kinase-like_dom_sf"/>
</dbReference>
<dbReference type="CDD" id="cd00063">
    <property type="entry name" value="FN3"/>
    <property type="match status" value="2"/>
</dbReference>
<dbReference type="Pfam" id="PF00757">
    <property type="entry name" value="Furin-like"/>
    <property type="match status" value="1"/>
</dbReference>
<dbReference type="Pfam" id="PF07714">
    <property type="entry name" value="PK_Tyr_Ser-Thr"/>
    <property type="match status" value="1"/>
</dbReference>
<evidence type="ECO:0000256" key="4">
    <source>
        <dbReference type="ARBA" id="ARBA00022553"/>
    </source>
</evidence>